<organism evidence="1">
    <name type="scientific">Arundo donax</name>
    <name type="common">Giant reed</name>
    <name type="synonym">Donax arundinaceus</name>
    <dbReference type="NCBI Taxonomy" id="35708"/>
    <lineage>
        <taxon>Eukaryota</taxon>
        <taxon>Viridiplantae</taxon>
        <taxon>Streptophyta</taxon>
        <taxon>Embryophyta</taxon>
        <taxon>Tracheophyta</taxon>
        <taxon>Spermatophyta</taxon>
        <taxon>Magnoliopsida</taxon>
        <taxon>Liliopsida</taxon>
        <taxon>Poales</taxon>
        <taxon>Poaceae</taxon>
        <taxon>PACMAD clade</taxon>
        <taxon>Arundinoideae</taxon>
        <taxon>Arundineae</taxon>
        <taxon>Arundo</taxon>
    </lineage>
</organism>
<dbReference type="AlphaFoldDB" id="A0A0A9GUG0"/>
<reference evidence="1" key="2">
    <citation type="journal article" date="2015" name="Data Brief">
        <title>Shoot transcriptome of the giant reed, Arundo donax.</title>
        <authorList>
            <person name="Barrero R.A."/>
            <person name="Guerrero F.D."/>
            <person name="Moolhuijzen P."/>
            <person name="Goolsby J.A."/>
            <person name="Tidwell J."/>
            <person name="Bellgard S.E."/>
            <person name="Bellgard M.I."/>
        </authorList>
    </citation>
    <scope>NUCLEOTIDE SEQUENCE</scope>
    <source>
        <tissue evidence="1">Shoot tissue taken approximately 20 cm above the soil surface</tissue>
    </source>
</reference>
<accession>A0A0A9GUG0</accession>
<sequence>MVCTLPSRSSQKLQILFSKNIFSRGEKIGNSLKDIPDPSTTFSLLVTCS</sequence>
<proteinExistence type="predicted"/>
<protein>
    <submittedName>
        <fullName evidence="1">Uncharacterized protein</fullName>
    </submittedName>
</protein>
<dbReference type="EMBL" id="GBRH01169714">
    <property type="protein sequence ID" value="JAE28182.1"/>
    <property type="molecule type" value="Transcribed_RNA"/>
</dbReference>
<reference evidence="1" key="1">
    <citation type="submission" date="2014-09" db="EMBL/GenBank/DDBJ databases">
        <authorList>
            <person name="Magalhaes I.L.F."/>
            <person name="Oliveira U."/>
            <person name="Santos F.R."/>
            <person name="Vidigal T.H.D.A."/>
            <person name="Brescovit A.D."/>
            <person name="Santos A.J."/>
        </authorList>
    </citation>
    <scope>NUCLEOTIDE SEQUENCE</scope>
    <source>
        <tissue evidence="1">Shoot tissue taken approximately 20 cm above the soil surface</tissue>
    </source>
</reference>
<name>A0A0A9GUG0_ARUDO</name>
<evidence type="ECO:0000313" key="1">
    <source>
        <dbReference type="EMBL" id="JAE28182.1"/>
    </source>
</evidence>